<dbReference type="KEGG" id="lpy:FIV34_12930"/>
<accession>A0A4Y5Z6U7</accession>
<name>A0A4Y5Z6U7_9GAMM</name>
<reference evidence="1 2" key="1">
    <citation type="submission" date="2019-06" db="EMBL/GenBank/DDBJ databases">
        <title>A complete genome sequence for Luteibacter pinisoli MAH-14.</title>
        <authorList>
            <person name="Baltrus D.A."/>
        </authorList>
    </citation>
    <scope>NUCLEOTIDE SEQUENCE [LARGE SCALE GENOMIC DNA]</scope>
    <source>
        <strain evidence="1 2">MAH-14</strain>
    </source>
</reference>
<gene>
    <name evidence="1" type="ORF">FIV34_12930</name>
</gene>
<organism evidence="1 2">
    <name type="scientific">Luteibacter pinisoli</name>
    <dbReference type="NCBI Taxonomy" id="2589080"/>
    <lineage>
        <taxon>Bacteria</taxon>
        <taxon>Pseudomonadati</taxon>
        <taxon>Pseudomonadota</taxon>
        <taxon>Gammaproteobacteria</taxon>
        <taxon>Lysobacterales</taxon>
        <taxon>Rhodanobacteraceae</taxon>
        <taxon>Luteibacter</taxon>
    </lineage>
</organism>
<evidence type="ECO:0000313" key="2">
    <source>
        <dbReference type="Proteomes" id="UP000316093"/>
    </source>
</evidence>
<keyword evidence="2" id="KW-1185">Reference proteome</keyword>
<dbReference type="AlphaFoldDB" id="A0A4Y5Z6U7"/>
<dbReference type="RefSeq" id="WP_139983398.1">
    <property type="nucleotide sequence ID" value="NZ_CP041046.1"/>
</dbReference>
<proteinExistence type="predicted"/>
<dbReference type="EMBL" id="CP041046">
    <property type="protein sequence ID" value="QDE40055.1"/>
    <property type="molecule type" value="Genomic_DNA"/>
</dbReference>
<evidence type="ECO:0000313" key="1">
    <source>
        <dbReference type="EMBL" id="QDE40055.1"/>
    </source>
</evidence>
<dbReference type="Proteomes" id="UP000316093">
    <property type="component" value="Chromosome"/>
</dbReference>
<sequence length="134" mass="15357">MATVEQYYQEMGGAARALAQNASGRIALLAHAEDGFITVTLFYIERGNPQIRCVFPPEPVVKNVYDFWEEWGRSEGDKPWMMMCLIIDNDDFTIDFLYPDEFEDGFPGPDDEARLLTRYFGSDDVDRSNPDVEI</sequence>
<protein>
    <submittedName>
        <fullName evidence="1">Uncharacterized protein</fullName>
    </submittedName>
</protein>